<feature type="transmembrane region" description="Helical" evidence="1">
    <location>
        <begin position="278"/>
        <end position="299"/>
    </location>
</feature>
<keyword evidence="1" id="KW-0472">Membrane</keyword>
<accession>A0AAE8N849</accession>
<dbReference type="Proteomes" id="UP001187682">
    <property type="component" value="Unassembled WGS sequence"/>
</dbReference>
<keyword evidence="1" id="KW-1133">Transmembrane helix</keyword>
<name>A0AAE8N849_9PEZI</name>
<evidence type="ECO:0000313" key="2">
    <source>
        <dbReference type="EMBL" id="SPO06687.1"/>
    </source>
</evidence>
<keyword evidence="1" id="KW-0812">Transmembrane</keyword>
<dbReference type="AlphaFoldDB" id="A0AAE8N849"/>
<sequence>MDSNSFLPASCRTSDDDLADPSWDIPSFLSRELDLSRLSRIQKSLWLAGRPMPPRPLHHQLVLGRTIVVTERMDMHLVWKNDRIFLKPLPGYLILDATFWPKYLACTDECAVSKRAAVGAAADSSGLLPACDRTRIRKSAMGLLFSYAALIMHESDFEIAKDRRLIPADLPWLKWREIVSRILHSPSSWGGTAGAVHLDEGVAGSQEPPSGERNIRSSTSEFLVQDTAIYQFVDPRFHYGELRLSRLNKIYRYTRVSGGLRGYMWGWNTYSSFFSDNFTLLASTTVYFALVLTAMQVGLGTTSLMDNETFQNASAGFTIFSIVGPLAAAGLIALMFVYLLIGNLLVAVRYKKRRFKHMEGSRTMGE</sequence>
<gene>
    <name evidence="2" type="ORF">DNG_09379</name>
</gene>
<evidence type="ECO:0000256" key="1">
    <source>
        <dbReference type="SAM" id="Phobius"/>
    </source>
</evidence>
<dbReference type="PANTHER" id="PTHR34414:SF1">
    <property type="entry name" value="SUBTILISIN-LIKE SERINE PROTEASE"/>
    <property type="match status" value="1"/>
</dbReference>
<comment type="caution">
    <text evidence="2">The sequence shown here is derived from an EMBL/GenBank/DDBJ whole genome shotgun (WGS) entry which is preliminary data.</text>
</comment>
<keyword evidence="3" id="KW-1185">Reference proteome</keyword>
<organism evidence="2 3">
    <name type="scientific">Cephalotrichum gorgonifer</name>
    <dbReference type="NCBI Taxonomy" id="2041049"/>
    <lineage>
        <taxon>Eukaryota</taxon>
        <taxon>Fungi</taxon>
        <taxon>Dikarya</taxon>
        <taxon>Ascomycota</taxon>
        <taxon>Pezizomycotina</taxon>
        <taxon>Sordariomycetes</taxon>
        <taxon>Hypocreomycetidae</taxon>
        <taxon>Microascales</taxon>
        <taxon>Microascaceae</taxon>
        <taxon>Cephalotrichum</taxon>
    </lineage>
</organism>
<dbReference type="Pfam" id="PF20246">
    <property type="entry name" value="DUF6601"/>
    <property type="match status" value="2"/>
</dbReference>
<dbReference type="PANTHER" id="PTHR34414">
    <property type="entry name" value="HET DOMAIN-CONTAINING PROTEIN-RELATED"/>
    <property type="match status" value="1"/>
</dbReference>
<dbReference type="EMBL" id="ONZQ02000016">
    <property type="protein sequence ID" value="SPO06687.1"/>
    <property type="molecule type" value="Genomic_DNA"/>
</dbReference>
<proteinExistence type="predicted"/>
<evidence type="ECO:0008006" key="4">
    <source>
        <dbReference type="Google" id="ProtNLM"/>
    </source>
</evidence>
<protein>
    <recommendedName>
        <fullName evidence="4">Subtilisin-like serine protease</fullName>
    </recommendedName>
</protein>
<dbReference type="InterPro" id="IPR046536">
    <property type="entry name" value="DUF6601"/>
</dbReference>
<reference evidence="2" key="1">
    <citation type="submission" date="2018-03" db="EMBL/GenBank/DDBJ databases">
        <authorList>
            <person name="Guldener U."/>
        </authorList>
    </citation>
    <scope>NUCLEOTIDE SEQUENCE</scope>
</reference>
<evidence type="ECO:0000313" key="3">
    <source>
        <dbReference type="Proteomes" id="UP001187682"/>
    </source>
</evidence>
<feature type="transmembrane region" description="Helical" evidence="1">
    <location>
        <begin position="319"/>
        <end position="348"/>
    </location>
</feature>